<dbReference type="InterPro" id="IPR004276">
    <property type="entry name" value="GlycoTrans_28_N"/>
</dbReference>
<organism evidence="4 6">
    <name type="scientific">Candidatus Hakubella thermalkaliphila</name>
    <dbReference type="NCBI Taxonomy" id="2754717"/>
    <lineage>
        <taxon>Bacteria</taxon>
        <taxon>Bacillati</taxon>
        <taxon>Actinomycetota</taxon>
        <taxon>Actinomycetota incertae sedis</taxon>
        <taxon>Candidatus Hakubellales</taxon>
        <taxon>Candidatus Hakubellaceae</taxon>
        <taxon>Candidatus Hakubella</taxon>
    </lineage>
</organism>
<reference evidence="4 6" key="1">
    <citation type="journal article" date="2020" name="Front. Microbiol.">
        <title>Single-cell genomics of novel Actinobacteria with the Wood-Ljungdahl pathway discovered in a serpentinizing system.</title>
        <authorList>
            <person name="Merino N."/>
            <person name="Kawai M."/>
            <person name="Boyd E.S."/>
            <person name="Colman D.R."/>
            <person name="McGlynn S.E."/>
            <person name="Nealson K.H."/>
            <person name="Kurokawa K."/>
            <person name="Hongoh Y."/>
        </authorList>
    </citation>
    <scope>NUCLEOTIDE SEQUENCE [LARGE SCALE GENOMIC DNA]</scope>
    <source>
        <strain evidence="4 6">S42</strain>
    </source>
</reference>
<evidence type="ECO:0000256" key="2">
    <source>
        <dbReference type="ARBA" id="ARBA00022679"/>
    </source>
</evidence>
<dbReference type="SUPFAM" id="SSF53756">
    <property type="entry name" value="UDP-Glycosyltransferase/glycogen phosphorylase"/>
    <property type="match status" value="1"/>
</dbReference>
<evidence type="ECO:0000313" key="6">
    <source>
        <dbReference type="Proteomes" id="UP000568877"/>
    </source>
</evidence>
<keyword evidence="2" id="KW-0808">Transferase</keyword>
<keyword evidence="1" id="KW-0328">Glycosyltransferase</keyword>
<dbReference type="AlphaFoldDB" id="A0A6V8PN08"/>
<dbReference type="Pfam" id="PF03033">
    <property type="entry name" value="Glyco_transf_28"/>
    <property type="match status" value="1"/>
</dbReference>
<dbReference type="GO" id="GO:0016758">
    <property type="term" value="F:hexosyltransferase activity"/>
    <property type="evidence" value="ECO:0007669"/>
    <property type="project" value="InterPro"/>
</dbReference>
<dbReference type="GO" id="GO:0005975">
    <property type="term" value="P:carbohydrate metabolic process"/>
    <property type="evidence" value="ECO:0007669"/>
    <property type="project" value="InterPro"/>
</dbReference>
<dbReference type="EMBL" id="BLSA01000889">
    <property type="protein sequence ID" value="GFP34022.1"/>
    <property type="molecule type" value="Genomic_DNA"/>
</dbReference>
<sequence length="49" mass="5060">MKILIASGGTGGHLYPALALADALKEKDDHAQVVLVGSEEGMEARIVPS</sequence>
<proteinExistence type="predicted"/>
<protein>
    <recommendedName>
        <fullName evidence="3">Glycosyltransferase family 28 N-terminal domain-containing protein</fullName>
    </recommendedName>
</protein>
<feature type="domain" description="Glycosyltransferase family 28 N-terminal" evidence="3">
    <location>
        <begin position="3"/>
        <end position="48"/>
    </location>
</feature>
<name>A0A6V8PN08_9ACTN</name>
<dbReference type="EMBL" id="BLSA01000891">
    <property type="protein sequence ID" value="GFP34024.1"/>
    <property type="molecule type" value="Genomic_DNA"/>
</dbReference>
<gene>
    <name evidence="4" type="ORF">HKBW3S42_02362</name>
    <name evidence="5" type="ORF">HKBW3S42_02364</name>
</gene>
<evidence type="ECO:0000259" key="3">
    <source>
        <dbReference type="Pfam" id="PF03033"/>
    </source>
</evidence>
<dbReference type="PANTHER" id="PTHR21015:SF22">
    <property type="entry name" value="GLYCOSYLTRANSFERASE"/>
    <property type="match status" value="1"/>
</dbReference>
<dbReference type="Gene3D" id="3.40.50.2000">
    <property type="entry name" value="Glycogen Phosphorylase B"/>
    <property type="match status" value="1"/>
</dbReference>
<dbReference type="Proteomes" id="UP000568877">
    <property type="component" value="Unassembled WGS sequence"/>
</dbReference>
<comment type="caution">
    <text evidence="4">The sequence shown here is derived from an EMBL/GenBank/DDBJ whole genome shotgun (WGS) entry which is preliminary data.</text>
</comment>
<evidence type="ECO:0000256" key="1">
    <source>
        <dbReference type="ARBA" id="ARBA00022676"/>
    </source>
</evidence>
<accession>A0A6V8PN08</accession>
<dbReference type="GO" id="GO:1901137">
    <property type="term" value="P:carbohydrate derivative biosynthetic process"/>
    <property type="evidence" value="ECO:0007669"/>
    <property type="project" value="UniProtKB-ARBA"/>
</dbReference>
<dbReference type="PANTHER" id="PTHR21015">
    <property type="entry name" value="UDP-N-ACETYLGLUCOSAMINE--N-ACETYLMURAMYL-(PENTAPEPTIDE) PYROPHOSPHORYL-UNDECAPRENOL N-ACETYLGLUCOSAMINE TRANSFERASE 1"/>
    <property type="match status" value="1"/>
</dbReference>
<evidence type="ECO:0000313" key="5">
    <source>
        <dbReference type="EMBL" id="GFP34024.1"/>
    </source>
</evidence>
<evidence type="ECO:0000313" key="4">
    <source>
        <dbReference type="EMBL" id="GFP34022.1"/>
    </source>
</evidence>
<feature type="non-terminal residue" evidence="4">
    <location>
        <position position="49"/>
    </location>
</feature>